<keyword evidence="3" id="KW-1185">Reference proteome</keyword>
<protein>
    <submittedName>
        <fullName evidence="2">Uncharacterized protein</fullName>
    </submittedName>
</protein>
<comment type="caution">
    <text evidence="2">The sequence shown here is derived from an EMBL/GenBank/DDBJ whole genome shotgun (WGS) entry which is preliminary data.</text>
</comment>
<organism evidence="2 3">
    <name type="scientific">Paenibacillus profundus</name>
    <dbReference type="NCBI Taxonomy" id="1173085"/>
    <lineage>
        <taxon>Bacteria</taxon>
        <taxon>Bacillati</taxon>
        <taxon>Bacillota</taxon>
        <taxon>Bacilli</taxon>
        <taxon>Bacillales</taxon>
        <taxon>Paenibacillaceae</taxon>
        <taxon>Paenibacillus</taxon>
    </lineage>
</organism>
<evidence type="ECO:0000256" key="1">
    <source>
        <dbReference type="SAM" id="MobiDB-lite"/>
    </source>
</evidence>
<gene>
    <name evidence="2" type="ORF">LQV63_27215</name>
</gene>
<accession>A0ABS8YRG5</accession>
<name>A0ABS8YRG5_9BACL</name>
<proteinExistence type="predicted"/>
<feature type="region of interest" description="Disordered" evidence="1">
    <location>
        <begin position="1"/>
        <end position="37"/>
    </location>
</feature>
<evidence type="ECO:0000313" key="3">
    <source>
        <dbReference type="Proteomes" id="UP001199916"/>
    </source>
</evidence>
<dbReference type="Proteomes" id="UP001199916">
    <property type="component" value="Unassembled WGS sequence"/>
</dbReference>
<reference evidence="2 3" key="1">
    <citation type="submission" date="2021-11" db="EMBL/GenBank/DDBJ databases">
        <title>Draft genome sequence of Paenibacillus profundus YoMME, a new Gram-positive bacteria with exoelectrogenic properties.</title>
        <authorList>
            <person name="Hubenova Y."/>
            <person name="Hubenova E."/>
            <person name="Manasiev Y."/>
            <person name="Peykov S."/>
            <person name="Mitov M."/>
        </authorList>
    </citation>
    <scope>NUCLEOTIDE SEQUENCE [LARGE SCALE GENOMIC DNA]</scope>
    <source>
        <strain evidence="2 3">YoMME</strain>
    </source>
</reference>
<sequence>MTQADHSTMCKDRGAGLRLSHQPAVAPSHGQGYRGRNRIGGKQVWMARLLQWHEKREMRMNE</sequence>
<evidence type="ECO:0000313" key="2">
    <source>
        <dbReference type="EMBL" id="MCE5172956.1"/>
    </source>
</evidence>
<dbReference type="EMBL" id="JAJNBZ010000038">
    <property type="protein sequence ID" value="MCE5172956.1"/>
    <property type="molecule type" value="Genomic_DNA"/>
</dbReference>